<dbReference type="AlphaFoldDB" id="A0A1G5MV35"/>
<accession>A0A1G5MV35</accession>
<feature type="region of interest" description="Disordered" evidence="1">
    <location>
        <begin position="106"/>
        <end position="141"/>
    </location>
</feature>
<dbReference type="EMBL" id="FMWB01000003">
    <property type="protein sequence ID" value="SCZ28704.1"/>
    <property type="molecule type" value="Genomic_DNA"/>
</dbReference>
<gene>
    <name evidence="2" type="ORF">SAMN05216279_103104</name>
</gene>
<sequence length="141" mass="15982">MNHPAQDLAALARQILGHSLVVFLSHHDKAYQAAPGNARELIAEMAALSAQRLAAATDEELRRRWQVLEEQRSQCFVRISAAQGLRSGRGRGDRFRAWRDTSTIDRAAEEKAQRDMSRFQTEKDLITEEIDRRANAQEARA</sequence>
<dbReference type="OrthoDB" id="7020253at2"/>
<evidence type="ECO:0000313" key="2">
    <source>
        <dbReference type="EMBL" id="SCZ28704.1"/>
    </source>
</evidence>
<protein>
    <submittedName>
        <fullName evidence="2">Uncharacterized protein</fullName>
    </submittedName>
</protein>
<reference evidence="3" key="1">
    <citation type="submission" date="2016-10" db="EMBL/GenBank/DDBJ databases">
        <authorList>
            <person name="de Groot N.N."/>
        </authorList>
    </citation>
    <scope>NUCLEOTIDE SEQUENCE [LARGE SCALE GENOMIC DNA]</scope>
    <source>
        <strain evidence="3">DSM 15758</strain>
    </source>
</reference>
<comment type="caution">
    <text evidence="2">The sequence shown here is derived from an EMBL/GenBank/DDBJ whole genome shotgun (WGS) entry which is preliminary data.</text>
</comment>
<evidence type="ECO:0000313" key="3">
    <source>
        <dbReference type="Proteomes" id="UP000183046"/>
    </source>
</evidence>
<evidence type="ECO:0000256" key="1">
    <source>
        <dbReference type="SAM" id="MobiDB-lite"/>
    </source>
</evidence>
<dbReference type="RefSeq" id="WP_074583569.1">
    <property type="nucleotide sequence ID" value="NZ_FMWB01000003.1"/>
</dbReference>
<dbReference type="Proteomes" id="UP000183046">
    <property type="component" value="Unassembled WGS sequence"/>
</dbReference>
<organism evidence="2 3">
    <name type="scientific">Pseudomonas oryzihabitans</name>
    <dbReference type="NCBI Taxonomy" id="47885"/>
    <lineage>
        <taxon>Bacteria</taxon>
        <taxon>Pseudomonadati</taxon>
        <taxon>Pseudomonadota</taxon>
        <taxon>Gammaproteobacteria</taxon>
        <taxon>Pseudomonadales</taxon>
        <taxon>Pseudomonadaceae</taxon>
        <taxon>Pseudomonas</taxon>
    </lineage>
</organism>
<name>A0A1G5MV35_9PSED</name>
<proteinExistence type="predicted"/>